<sequence length="116" mass="12384">MTSYPWALALANYLDYAITLVVAVLALIAVLDCVRRPAVQFERAWKRTKPFWLALTGGAAVVTVFSAVFSTLSLVRLGVPGAGSLLLMLIAATIAGVYLADVRPAVSGQSKNPGYW</sequence>
<accession>A0A3L9L5H8</accession>
<dbReference type="EMBL" id="RDEX01000003">
    <property type="protein sequence ID" value="RLY91732.1"/>
    <property type="molecule type" value="Genomic_DNA"/>
</dbReference>
<dbReference type="AlphaFoldDB" id="A0A3L9L5H8"/>
<keyword evidence="3" id="KW-1185">Reference proteome</keyword>
<dbReference type="RefSeq" id="WP_121865185.1">
    <property type="nucleotide sequence ID" value="NZ_RDEX01000003.1"/>
</dbReference>
<evidence type="ECO:0000313" key="3">
    <source>
        <dbReference type="Proteomes" id="UP000277871"/>
    </source>
</evidence>
<evidence type="ECO:0000256" key="1">
    <source>
        <dbReference type="SAM" id="Phobius"/>
    </source>
</evidence>
<organism evidence="2 3">
    <name type="scientific">Kocuria tytonicola</name>
    <dbReference type="NCBI Taxonomy" id="2055946"/>
    <lineage>
        <taxon>Bacteria</taxon>
        <taxon>Bacillati</taxon>
        <taxon>Actinomycetota</taxon>
        <taxon>Actinomycetes</taxon>
        <taxon>Micrococcales</taxon>
        <taxon>Micrococcaceae</taxon>
        <taxon>Kocuria</taxon>
    </lineage>
</organism>
<feature type="transmembrane region" description="Helical" evidence="1">
    <location>
        <begin position="81"/>
        <end position="100"/>
    </location>
</feature>
<keyword evidence="1" id="KW-1133">Transmembrane helix</keyword>
<dbReference type="Proteomes" id="UP000277871">
    <property type="component" value="Unassembled WGS sequence"/>
</dbReference>
<keyword evidence="1" id="KW-0472">Membrane</keyword>
<name>A0A3L9L5H8_9MICC</name>
<evidence type="ECO:0000313" key="2">
    <source>
        <dbReference type="EMBL" id="RLY91732.1"/>
    </source>
</evidence>
<reference evidence="2 3" key="1">
    <citation type="submission" date="2018-10" db="EMBL/GenBank/DDBJ databases">
        <title>Kocuria tytonicola, new bacteria from the preen glands of American barn owls (Tyto furcata).</title>
        <authorList>
            <person name="Braun M.S."/>
            <person name="Wang E."/>
            <person name="Zimmermann S."/>
            <person name="Boutin S."/>
            <person name="Wagner H."/>
            <person name="Wink M."/>
        </authorList>
    </citation>
    <scope>NUCLEOTIDE SEQUENCE [LARGE SCALE GENOMIC DNA]</scope>
    <source>
        <strain evidence="2 3">473</strain>
    </source>
</reference>
<feature type="transmembrane region" description="Helical" evidence="1">
    <location>
        <begin position="51"/>
        <end position="75"/>
    </location>
</feature>
<protein>
    <submittedName>
        <fullName evidence="2">DUF2516 family protein</fullName>
    </submittedName>
</protein>
<keyword evidence="1" id="KW-0812">Transmembrane</keyword>
<gene>
    <name evidence="2" type="ORF">EAE32_10995</name>
</gene>
<comment type="caution">
    <text evidence="2">The sequence shown here is derived from an EMBL/GenBank/DDBJ whole genome shotgun (WGS) entry which is preliminary data.</text>
</comment>
<proteinExistence type="predicted"/>
<dbReference type="InterPro" id="IPR019662">
    <property type="entry name" value="DUF2516"/>
</dbReference>
<dbReference type="Pfam" id="PF10724">
    <property type="entry name" value="DUF2516"/>
    <property type="match status" value="1"/>
</dbReference>
<feature type="transmembrane region" description="Helical" evidence="1">
    <location>
        <begin position="6"/>
        <end position="31"/>
    </location>
</feature>